<dbReference type="PROSITE" id="PS00518">
    <property type="entry name" value="ZF_RING_1"/>
    <property type="match status" value="2"/>
</dbReference>
<protein>
    <recommendedName>
        <fullName evidence="5">RING-type domain-containing protein</fullName>
    </recommendedName>
</protein>
<evidence type="ECO:0000256" key="2">
    <source>
        <dbReference type="ARBA" id="ARBA00022771"/>
    </source>
</evidence>
<gene>
    <name evidence="6" type="ORF">PPRIM_AZ9-3.1.T0230313</name>
</gene>
<evidence type="ECO:0000259" key="5">
    <source>
        <dbReference type="PROSITE" id="PS50089"/>
    </source>
</evidence>
<dbReference type="OMA" id="RYQEMIR"/>
<dbReference type="EMBL" id="CAJJDM010000021">
    <property type="protein sequence ID" value="CAD8055702.1"/>
    <property type="molecule type" value="Genomic_DNA"/>
</dbReference>
<dbReference type="PANTHER" id="PTHR23327">
    <property type="entry name" value="RING FINGER PROTEIN 127"/>
    <property type="match status" value="1"/>
</dbReference>
<evidence type="ECO:0000313" key="7">
    <source>
        <dbReference type="Proteomes" id="UP000688137"/>
    </source>
</evidence>
<keyword evidence="1" id="KW-0479">Metal-binding</keyword>
<evidence type="ECO:0000313" key="6">
    <source>
        <dbReference type="EMBL" id="CAD8055702.1"/>
    </source>
</evidence>
<sequence length="409" mass="47938">MKFILQCSICLQSLCNPMSLNCGHTFCLNCINNTLDKQEQSACPLCRQSMLISQYKSDELLSIVQQIYEKDGTEGLLNEFPSLIICLCCGLTPINPIVLPCQHMFCQKCIQESLQEELLCPVCSEFSFVLKVSINQKYKDLINWYLKQFQIEEVQQNEEIIQSDYVNGLPIFNFEQTVIIHMETQFTFFELRYQEMIRRVCSGSCNFIVSRDFIYGDLVKIKNIKKINKGYQVLVEAIGRVKIKSVYNYINGIKTSYQPLNTQQFWLCSYYNITDQTLKENSIQQYKNIVLTLDEIYKNIQSDLHTLFDNFMKKLHLLSSAESSLILLATLNNQSISQYYDFDVEKRIQLIQNHFCTLELYIKGMYIQGEQKQNAKYQQQQIEIILYPEYDVATQYFLNLFNLNKVLCF</sequence>
<dbReference type="InterPro" id="IPR018957">
    <property type="entry name" value="Znf_C3HC4_RING-type"/>
</dbReference>
<keyword evidence="3" id="KW-0862">Zinc</keyword>
<dbReference type="InterPro" id="IPR001841">
    <property type="entry name" value="Znf_RING"/>
</dbReference>
<dbReference type="CDD" id="cd16449">
    <property type="entry name" value="RING-HC"/>
    <property type="match status" value="1"/>
</dbReference>
<evidence type="ECO:0000256" key="4">
    <source>
        <dbReference type="PROSITE-ProRule" id="PRU00175"/>
    </source>
</evidence>
<dbReference type="PANTHER" id="PTHR23327:SF51">
    <property type="entry name" value="TRANSCRIPTIONAL REGULATOR OF YEAST FORM ADHERENCE 3"/>
    <property type="match status" value="1"/>
</dbReference>
<feature type="domain" description="RING-type" evidence="5">
    <location>
        <begin position="86"/>
        <end position="124"/>
    </location>
</feature>
<dbReference type="Proteomes" id="UP000688137">
    <property type="component" value="Unassembled WGS sequence"/>
</dbReference>
<evidence type="ECO:0000256" key="1">
    <source>
        <dbReference type="ARBA" id="ARBA00022723"/>
    </source>
</evidence>
<dbReference type="Pfam" id="PF15227">
    <property type="entry name" value="zf-C3HC4_4"/>
    <property type="match status" value="1"/>
</dbReference>
<evidence type="ECO:0000256" key="3">
    <source>
        <dbReference type="ARBA" id="ARBA00022833"/>
    </source>
</evidence>
<dbReference type="InterPro" id="IPR017907">
    <property type="entry name" value="Znf_RING_CS"/>
</dbReference>
<feature type="domain" description="RING-type" evidence="5">
    <location>
        <begin position="7"/>
        <end position="47"/>
    </location>
</feature>
<dbReference type="GO" id="GO:0008270">
    <property type="term" value="F:zinc ion binding"/>
    <property type="evidence" value="ECO:0007669"/>
    <property type="project" value="UniProtKB-KW"/>
</dbReference>
<dbReference type="SMART" id="SM00184">
    <property type="entry name" value="RING"/>
    <property type="match status" value="2"/>
</dbReference>
<comment type="caution">
    <text evidence="6">The sequence shown here is derived from an EMBL/GenBank/DDBJ whole genome shotgun (WGS) entry which is preliminary data.</text>
</comment>
<organism evidence="6 7">
    <name type="scientific">Paramecium primaurelia</name>
    <dbReference type="NCBI Taxonomy" id="5886"/>
    <lineage>
        <taxon>Eukaryota</taxon>
        <taxon>Sar</taxon>
        <taxon>Alveolata</taxon>
        <taxon>Ciliophora</taxon>
        <taxon>Intramacronucleata</taxon>
        <taxon>Oligohymenophorea</taxon>
        <taxon>Peniculida</taxon>
        <taxon>Parameciidae</taxon>
        <taxon>Paramecium</taxon>
    </lineage>
</organism>
<name>A0A8S1KR46_PARPR</name>
<keyword evidence="2 4" id="KW-0863">Zinc-finger</keyword>
<reference evidence="6" key="1">
    <citation type="submission" date="2021-01" db="EMBL/GenBank/DDBJ databases">
        <authorList>
            <consortium name="Genoscope - CEA"/>
            <person name="William W."/>
        </authorList>
    </citation>
    <scope>NUCLEOTIDE SEQUENCE</scope>
</reference>
<dbReference type="Pfam" id="PF00097">
    <property type="entry name" value="zf-C3HC4"/>
    <property type="match status" value="1"/>
</dbReference>
<proteinExistence type="predicted"/>
<keyword evidence="7" id="KW-1185">Reference proteome</keyword>
<dbReference type="PROSITE" id="PS50089">
    <property type="entry name" value="ZF_RING_2"/>
    <property type="match status" value="2"/>
</dbReference>
<dbReference type="AlphaFoldDB" id="A0A8S1KR46"/>
<accession>A0A8S1KR46</accession>